<name>A0A0G3H0J9_9CORY</name>
<feature type="chain" id="PRO_5005184354" description="Lipoprotein LpqE" evidence="1">
    <location>
        <begin position="26"/>
        <end position="186"/>
    </location>
</feature>
<keyword evidence="1" id="KW-0732">Signal</keyword>
<sequence>MKPLKISARRGAVICVAAASGFFLAACSAGQITQTSDQVAAVDGASADSEDGTVVVRDVTVHVTKDGEAGVKFTAINQDVTNTTHELKSISVDGTEVTIDGETSIKPQCSLVADIESEMDLLTEPKNVCVSHVITSMENPGFALAGNKEVTFTFDNAEIITMATVSEPVLVSGSQDRETGAEKHSH</sequence>
<keyword evidence="3" id="KW-1185">Reference proteome</keyword>
<dbReference type="KEGG" id="cmv:CMUST_13250"/>
<dbReference type="AlphaFoldDB" id="A0A0G3H0J9"/>
<evidence type="ECO:0000256" key="1">
    <source>
        <dbReference type="SAM" id="SignalP"/>
    </source>
</evidence>
<gene>
    <name evidence="2" type="ORF">CMUST_13250</name>
</gene>
<accession>A0A0G3H0J9</accession>
<evidence type="ECO:0000313" key="2">
    <source>
        <dbReference type="EMBL" id="AKK06944.1"/>
    </source>
</evidence>
<feature type="signal peptide" evidence="1">
    <location>
        <begin position="1"/>
        <end position="25"/>
    </location>
</feature>
<evidence type="ECO:0000313" key="3">
    <source>
        <dbReference type="Proteomes" id="UP000035199"/>
    </source>
</evidence>
<dbReference type="STRING" id="571915.CMUST_13250"/>
<evidence type="ECO:0008006" key="4">
    <source>
        <dbReference type="Google" id="ProtNLM"/>
    </source>
</evidence>
<organism evidence="2 3">
    <name type="scientific">Corynebacterium mustelae</name>
    <dbReference type="NCBI Taxonomy" id="571915"/>
    <lineage>
        <taxon>Bacteria</taxon>
        <taxon>Bacillati</taxon>
        <taxon>Actinomycetota</taxon>
        <taxon>Actinomycetes</taxon>
        <taxon>Mycobacteriales</taxon>
        <taxon>Corynebacteriaceae</taxon>
        <taxon>Corynebacterium</taxon>
    </lineage>
</organism>
<dbReference type="PROSITE" id="PS51257">
    <property type="entry name" value="PROKAR_LIPOPROTEIN"/>
    <property type="match status" value="1"/>
</dbReference>
<dbReference type="PATRIC" id="fig|571915.4.peg.2842"/>
<proteinExistence type="predicted"/>
<dbReference type="Proteomes" id="UP000035199">
    <property type="component" value="Chromosome"/>
</dbReference>
<dbReference type="EMBL" id="CP011542">
    <property type="protein sequence ID" value="AKK06944.1"/>
    <property type="molecule type" value="Genomic_DNA"/>
</dbReference>
<reference evidence="3" key="2">
    <citation type="submission" date="2015-05" db="EMBL/GenBank/DDBJ databases">
        <title>Complete genome sequence of Corynebacterium mustelae DSM 45274, isolated from various tissues of a male ferret with lethal sepsis.</title>
        <authorList>
            <person name="Ruckert C."/>
            <person name="Albersmeier A."/>
            <person name="Winkler A."/>
            <person name="Tauch A."/>
        </authorList>
    </citation>
    <scope>NUCLEOTIDE SEQUENCE [LARGE SCALE GENOMIC DNA]</scope>
    <source>
        <strain evidence="3">DSM 45274</strain>
    </source>
</reference>
<reference evidence="2 3" key="1">
    <citation type="journal article" date="2015" name="Genome Announc.">
        <title>Complete Genome Sequence of the Type Strain Corynebacterium mustelae DSM 45274, Isolated from Various Tissues of a Male Ferret with Lethal Sepsis.</title>
        <authorList>
            <person name="Ruckert C."/>
            <person name="Eimer J."/>
            <person name="Winkler A."/>
            <person name="Tauch A."/>
        </authorList>
    </citation>
    <scope>NUCLEOTIDE SEQUENCE [LARGE SCALE GENOMIC DNA]</scope>
    <source>
        <strain evidence="2 3">DSM 45274</strain>
    </source>
</reference>
<protein>
    <recommendedName>
        <fullName evidence="4">Lipoprotein LpqE</fullName>
    </recommendedName>
</protein>